<dbReference type="RefSeq" id="WP_184880756.1">
    <property type="nucleotide sequence ID" value="NZ_BOOV01000016.1"/>
</dbReference>
<dbReference type="PANTHER" id="PTHR30055:SF146">
    <property type="entry name" value="HTH-TYPE TRANSCRIPTIONAL DUAL REGULATOR CECR"/>
    <property type="match status" value="1"/>
</dbReference>
<dbReference type="PRINTS" id="PR00455">
    <property type="entry name" value="HTHTETR"/>
</dbReference>
<evidence type="ECO:0000259" key="3">
    <source>
        <dbReference type="PROSITE" id="PS50977"/>
    </source>
</evidence>
<accession>A0A7W7GAM5</accession>
<evidence type="ECO:0000256" key="1">
    <source>
        <dbReference type="ARBA" id="ARBA00023125"/>
    </source>
</evidence>
<evidence type="ECO:0000313" key="5">
    <source>
        <dbReference type="Proteomes" id="UP000542210"/>
    </source>
</evidence>
<dbReference type="Gene3D" id="1.10.357.10">
    <property type="entry name" value="Tetracycline Repressor, domain 2"/>
    <property type="match status" value="1"/>
</dbReference>
<dbReference type="SUPFAM" id="SSF46689">
    <property type="entry name" value="Homeodomain-like"/>
    <property type="match status" value="1"/>
</dbReference>
<gene>
    <name evidence="4" type="ORF">BJ982_003133</name>
</gene>
<dbReference type="InterPro" id="IPR009057">
    <property type="entry name" value="Homeodomain-like_sf"/>
</dbReference>
<dbReference type="Pfam" id="PF00440">
    <property type="entry name" value="TetR_N"/>
    <property type="match status" value="1"/>
</dbReference>
<dbReference type="Proteomes" id="UP000542210">
    <property type="component" value="Unassembled WGS sequence"/>
</dbReference>
<dbReference type="InterPro" id="IPR001647">
    <property type="entry name" value="HTH_TetR"/>
</dbReference>
<comment type="caution">
    <text evidence="4">The sequence shown here is derived from an EMBL/GenBank/DDBJ whole genome shotgun (WGS) entry which is preliminary data.</text>
</comment>
<dbReference type="InterPro" id="IPR050109">
    <property type="entry name" value="HTH-type_TetR-like_transc_reg"/>
</dbReference>
<dbReference type="PANTHER" id="PTHR30055">
    <property type="entry name" value="HTH-TYPE TRANSCRIPTIONAL REGULATOR RUTR"/>
    <property type="match status" value="1"/>
</dbReference>
<keyword evidence="1 2" id="KW-0238">DNA-binding</keyword>
<dbReference type="GO" id="GO:0000976">
    <property type="term" value="F:transcription cis-regulatory region binding"/>
    <property type="evidence" value="ECO:0007669"/>
    <property type="project" value="TreeGrafter"/>
</dbReference>
<dbReference type="AlphaFoldDB" id="A0A7W7GAM5"/>
<feature type="domain" description="HTH tetR-type" evidence="3">
    <location>
        <begin position="12"/>
        <end position="72"/>
    </location>
</feature>
<dbReference type="EMBL" id="JACHND010000001">
    <property type="protein sequence ID" value="MBB4701589.1"/>
    <property type="molecule type" value="Genomic_DNA"/>
</dbReference>
<evidence type="ECO:0000313" key="4">
    <source>
        <dbReference type="EMBL" id="MBB4701589.1"/>
    </source>
</evidence>
<organism evidence="4 5">
    <name type="scientific">Sphaerisporangium siamense</name>
    <dbReference type="NCBI Taxonomy" id="795645"/>
    <lineage>
        <taxon>Bacteria</taxon>
        <taxon>Bacillati</taxon>
        <taxon>Actinomycetota</taxon>
        <taxon>Actinomycetes</taxon>
        <taxon>Streptosporangiales</taxon>
        <taxon>Streptosporangiaceae</taxon>
        <taxon>Sphaerisporangium</taxon>
    </lineage>
</organism>
<sequence>MANGRRPRVGAQQRREEVLAAALQEFSHKGLHGGSTMTIARAADLSHPNLFRLFSTKKELFMEVLVRAFEMIEREMLPRGATGTDPTKAMADAWCELMAHRELMLVLLQGYAASDDPDIRDLMQRATQGIFERVEAMPGVGTDKAHTFVAEGTLYMIAAAMDLPARAAGDPWADRFLTSG</sequence>
<name>A0A7W7GAM5_9ACTN</name>
<proteinExistence type="predicted"/>
<dbReference type="GO" id="GO:0003700">
    <property type="term" value="F:DNA-binding transcription factor activity"/>
    <property type="evidence" value="ECO:0007669"/>
    <property type="project" value="TreeGrafter"/>
</dbReference>
<evidence type="ECO:0000256" key="2">
    <source>
        <dbReference type="PROSITE-ProRule" id="PRU00335"/>
    </source>
</evidence>
<feature type="DNA-binding region" description="H-T-H motif" evidence="2">
    <location>
        <begin position="35"/>
        <end position="54"/>
    </location>
</feature>
<keyword evidence="5" id="KW-1185">Reference proteome</keyword>
<dbReference type="PROSITE" id="PS50977">
    <property type="entry name" value="HTH_TETR_2"/>
    <property type="match status" value="1"/>
</dbReference>
<protein>
    <submittedName>
        <fullName evidence="4">AcrR family transcriptional regulator</fullName>
    </submittedName>
</protein>
<reference evidence="4 5" key="1">
    <citation type="submission" date="2020-08" db="EMBL/GenBank/DDBJ databases">
        <title>Sequencing the genomes of 1000 actinobacteria strains.</title>
        <authorList>
            <person name="Klenk H.-P."/>
        </authorList>
    </citation>
    <scope>NUCLEOTIDE SEQUENCE [LARGE SCALE GENOMIC DNA]</scope>
    <source>
        <strain evidence="4 5">DSM 45784</strain>
    </source>
</reference>